<dbReference type="AlphaFoldDB" id="A0ABD0K001"/>
<dbReference type="Gene3D" id="3.30.70.960">
    <property type="entry name" value="SEA domain"/>
    <property type="match status" value="1"/>
</dbReference>
<proteinExistence type="predicted"/>
<feature type="domain" description="SEA" evidence="2">
    <location>
        <begin position="597"/>
        <end position="684"/>
    </location>
</feature>
<dbReference type="SUPFAM" id="SSF82671">
    <property type="entry name" value="SEA domain"/>
    <property type="match status" value="2"/>
</dbReference>
<feature type="region of interest" description="Disordered" evidence="1">
    <location>
        <begin position="548"/>
        <end position="581"/>
    </location>
</feature>
<feature type="compositionally biased region" description="Low complexity" evidence="1">
    <location>
        <begin position="141"/>
        <end position="156"/>
    </location>
</feature>
<feature type="region of interest" description="Disordered" evidence="1">
    <location>
        <begin position="274"/>
        <end position="297"/>
    </location>
</feature>
<dbReference type="Proteomes" id="UP001519460">
    <property type="component" value="Unassembled WGS sequence"/>
</dbReference>
<comment type="caution">
    <text evidence="3">The sequence shown here is derived from an EMBL/GenBank/DDBJ whole genome shotgun (WGS) entry which is preliminary data.</text>
</comment>
<protein>
    <recommendedName>
        <fullName evidence="2">SEA domain-containing protein</fullName>
    </recommendedName>
</protein>
<dbReference type="InterPro" id="IPR036364">
    <property type="entry name" value="SEA_dom_sf"/>
</dbReference>
<dbReference type="Pfam" id="PF01390">
    <property type="entry name" value="SEA"/>
    <property type="match status" value="1"/>
</dbReference>
<feature type="region of interest" description="Disordered" evidence="1">
    <location>
        <begin position="137"/>
        <end position="156"/>
    </location>
</feature>
<accession>A0ABD0K001</accession>
<evidence type="ECO:0000259" key="2">
    <source>
        <dbReference type="Pfam" id="PF01390"/>
    </source>
</evidence>
<evidence type="ECO:0000313" key="3">
    <source>
        <dbReference type="EMBL" id="KAK7480483.1"/>
    </source>
</evidence>
<organism evidence="3 4">
    <name type="scientific">Batillaria attramentaria</name>
    <dbReference type="NCBI Taxonomy" id="370345"/>
    <lineage>
        <taxon>Eukaryota</taxon>
        <taxon>Metazoa</taxon>
        <taxon>Spiralia</taxon>
        <taxon>Lophotrochozoa</taxon>
        <taxon>Mollusca</taxon>
        <taxon>Gastropoda</taxon>
        <taxon>Caenogastropoda</taxon>
        <taxon>Sorbeoconcha</taxon>
        <taxon>Cerithioidea</taxon>
        <taxon>Batillariidae</taxon>
        <taxon>Batillaria</taxon>
    </lineage>
</organism>
<sequence>MAEPASTSSTFADSSPKLSLKLSPLGGSKSLSLCRKTSSGTCLALEDFYKRSIFADRFFECGVKAFSPFPVRIHFYVVFKGTELNGLTSSHIDVIKRFGQQYSWAGWLAYLVGDLLVLPERRGHSVYPTNITMAPTPTLPPSSDVTPTPTTTVGPSGMTKATITGRLYNFTFDIKLLNPNSGAFNLLESRFCRDSSQVYTQKFPAPNEVVFSLYFDTQMSEHLRNDIIYVLENDSPKVNLTVSNLQLVEVLHLGDLYLTWRFITLEPVDGNSVSSMFPPTTPSPEPTSVIPTMTSTEPPVTSTLDVQLSSSYEPVEPKSNITLEYHLFNFTYVPGLWDPESEVFEMYQRRLCSELQEIFKASRMFRLIYEGCGIDEFSTTIDTIERSRDHTLIQVDSTIFELLPIGGLLFILDRRPAITSSSDDVTVDTPVLPTPDPTSLLTMASSGYNGVKIILYYEVYKLNYTSDLENPKSPRFQQHLRRVSNPEGVTFTLTLRTFLLENIAKHVRTFLEVAAPDVYVPGYRLLEVGDLLLIMDRFIINVTVTDLPSDSPTPSPSPTMTLSSISMTSTPEPSPTSSVPEPSSSIDPYLWSFLSFQFGLADFTFTEDLNYAVSGRYQNLQRKFCQDIQRYYAASPLAAYYRNCRIDQFIEPPNPNVRPKVTFTFMFEIPYSKAVDDMVVETLLYTPPRVDIDGAKTLHVGDLYLIIETFTQVIPGPDGSSLKSYWTPTTLYFRMSFEVLNMTWTSGLGNNKSSIFRFYNVNFCRQ</sequence>
<evidence type="ECO:0000256" key="1">
    <source>
        <dbReference type="SAM" id="MobiDB-lite"/>
    </source>
</evidence>
<dbReference type="InterPro" id="IPR000082">
    <property type="entry name" value="SEA_dom"/>
</dbReference>
<feature type="compositionally biased region" description="Low complexity" evidence="1">
    <location>
        <begin position="558"/>
        <end position="581"/>
    </location>
</feature>
<gene>
    <name evidence="3" type="ORF">BaRGS_00028300</name>
</gene>
<dbReference type="EMBL" id="JACVVK020000281">
    <property type="protein sequence ID" value="KAK7480483.1"/>
    <property type="molecule type" value="Genomic_DNA"/>
</dbReference>
<reference evidence="3 4" key="1">
    <citation type="journal article" date="2023" name="Sci. Data">
        <title>Genome assembly of the Korean intertidal mud-creeper Batillaria attramentaria.</title>
        <authorList>
            <person name="Patra A.K."/>
            <person name="Ho P.T."/>
            <person name="Jun S."/>
            <person name="Lee S.J."/>
            <person name="Kim Y."/>
            <person name="Won Y.J."/>
        </authorList>
    </citation>
    <scope>NUCLEOTIDE SEQUENCE [LARGE SCALE GENOMIC DNA]</scope>
    <source>
        <strain evidence="3">Wonlab-2016</strain>
    </source>
</reference>
<feature type="non-terminal residue" evidence="3">
    <location>
        <position position="766"/>
    </location>
</feature>
<keyword evidence="4" id="KW-1185">Reference proteome</keyword>
<evidence type="ECO:0000313" key="4">
    <source>
        <dbReference type="Proteomes" id="UP001519460"/>
    </source>
</evidence>
<name>A0ABD0K001_9CAEN</name>